<comment type="caution">
    <text evidence="3">The sequence shown here is derived from an EMBL/GenBank/DDBJ whole genome shotgun (WGS) entry which is preliminary data.</text>
</comment>
<protein>
    <submittedName>
        <fullName evidence="3">Cupin domain-containing protein</fullName>
    </submittedName>
</protein>
<dbReference type="PANTHER" id="PTHR35848">
    <property type="entry name" value="OXALATE-BINDING PROTEIN"/>
    <property type="match status" value="1"/>
</dbReference>
<evidence type="ECO:0000259" key="2">
    <source>
        <dbReference type="Pfam" id="PF07883"/>
    </source>
</evidence>
<name>A0A6B0YPE6_9CHLR</name>
<feature type="domain" description="Cupin type-2" evidence="2">
    <location>
        <begin position="149"/>
        <end position="217"/>
    </location>
</feature>
<dbReference type="Gene3D" id="2.60.120.10">
    <property type="entry name" value="Jelly Rolls"/>
    <property type="match status" value="1"/>
</dbReference>
<keyword evidence="1" id="KW-0479">Metal-binding</keyword>
<sequence>MRDNGSNRPCVTLGKYRRLPLLWREAVEKRKQRLAGFAEFFLPVVPSFCRHLSFSIHSDRTVLRVSAPPLWYTCTGKTTAVAKPSNRNNLICWSLPASAARRVHLTGALTMKGKFITASTMERDQMDWGVMGWASRPATTAARDLVVIEVTLETGQGHAFHKHPDQEEVIYVIDGTIEQWIEQEKQLLSTGDSAFIGADVVHASFNDSGSPAKLLAILGPCIGEEGYALVDVFEEEPWSSLR</sequence>
<gene>
    <name evidence="3" type="ORF">F4Y42_05015</name>
</gene>
<evidence type="ECO:0000256" key="1">
    <source>
        <dbReference type="ARBA" id="ARBA00022723"/>
    </source>
</evidence>
<dbReference type="InterPro" id="IPR014710">
    <property type="entry name" value="RmlC-like_jellyroll"/>
</dbReference>
<dbReference type="CDD" id="cd02208">
    <property type="entry name" value="cupin_RmlC-like"/>
    <property type="match status" value="1"/>
</dbReference>
<dbReference type="InterPro" id="IPR011051">
    <property type="entry name" value="RmlC_Cupin_sf"/>
</dbReference>
<evidence type="ECO:0000313" key="3">
    <source>
        <dbReference type="EMBL" id="MXY92793.1"/>
    </source>
</evidence>
<dbReference type="AlphaFoldDB" id="A0A6B0YPE6"/>
<dbReference type="SUPFAM" id="SSF51182">
    <property type="entry name" value="RmlC-like cupins"/>
    <property type="match status" value="1"/>
</dbReference>
<accession>A0A6B0YPE6</accession>
<organism evidence="3">
    <name type="scientific">Caldilineaceae bacterium SB0664_bin_27</name>
    <dbReference type="NCBI Taxonomy" id="2605260"/>
    <lineage>
        <taxon>Bacteria</taxon>
        <taxon>Bacillati</taxon>
        <taxon>Chloroflexota</taxon>
        <taxon>Caldilineae</taxon>
        <taxon>Caldilineales</taxon>
        <taxon>Caldilineaceae</taxon>
    </lineage>
</organism>
<reference evidence="3" key="1">
    <citation type="submission" date="2019-09" db="EMBL/GenBank/DDBJ databases">
        <title>Characterisation of the sponge microbiome using genome-centric metagenomics.</title>
        <authorList>
            <person name="Engelberts J.P."/>
            <person name="Robbins S.J."/>
            <person name="De Goeij J.M."/>
            <person name="Aranda M."/>
            <person name="Bell S.C."/>
            <person name="Webster N.S."/>
        </authorList>
    </citation>
    <scope>NUCLEOTIDE SEQUENCE</scope>
    <source>
        <strain evidence="3">SB0664_bin_27</strain>
    </source>
</reference>
<dbReference type="EMBL" id="VXRG01000042">
    <property type="protein sequence ID" value="MXY92793.1"/>
    <property type="molecule type" value="Genomic_DNA"/>
</dbReference>
<dbReference type="InterPro" id="IPR013096">
    <property type="entry name" value="Cupin_2"/>
</dbReference>
<dbReference type="Pfam" id="PF07883">
    <property type="entry name" value="Cupin_2"/>
    <property type="match status" value="1"/>
</dbReference>
<dbReference type="GO" id="GO:0046872">
    <property type="term" value="F:metal ion binding"/>
    <property type="evidence" value="ECO:0007669"/>
    <property type="project" value="UniProtKB-KW"/>
</dbReference>
<dbReference type="InterPro" id="IPR051610">
    <property type="entry name" value="GPI/OXD"/>
</dbReference>
<proteinExistence type="predicted"/>